<evidence type="ECO:0000256" key="1">
    <source>
        <dbReference type="SAM" id="MobiDB-lite"/>
    </source>
</evidence>
<feature type="region of interest" description="Disordered" evidence="1">
    <location>
        <begin position="1"/>
        <end position="21"/>
    </location>
</feature>
<feature type="non-terminal residue" evidence="2">
    <location>
        <position position="52"/>
    </location>
</feature>
<dbReference type="EMBL" id="JAJSOF020000019">
    <property type="protein sequence ID" value="KAJ4438806.1"/>
    <property type="molecule type" value="Genomic_DNA"/>
</dbReference>
<sequence length="52" mass="5192">MAGLCEGGNEPPSSLKASKCRHQDVVGSEGALTVSSAAEEAGTAEFVKSEPA</sequence>
<evidence type="ECO:0000313" key="3">
    <source>
        <dbReference type="Proteomes" id="UP001148838"/>
    </source>
</evidence>
<proteinExistence type="predicted"/>
<name>A0ABQ8SX92_PERAM</name>
<keyword evidence="3" id="KW-1185">Reference proteome</keyword>
<protein>
    <submittedName>
        <fullName evidence="2">Uncharacterized protein</fullName>
    </submittedName>
</protein>
<reference evidence="2 3" key="1">
    <citation type="journal article" date="2022" name="Allergy">
        <title>Genome assembly and annotation of Periplaneta americana reveal a comprehensive cockroach allergen profile.</title>
        <authorList>
            <person name="Wang L."/>
            <person name="Xiong Q."/>
            <person name="Saelim N."/>
            <person name="Wang L."/>
            <person name="Nong W."/>
            <person name="Wan A.T."/>
            <person name="Shi M."/>
            <person name="Liu X."/>
            <person name="Cao Q."/>
            <person name="Hui J.H.L."/>
            <person name="Sookrung N."/>
            <person name="Leung T.F."/>
            <person name="Tungtrongchitr A."/>
            <person name="Tsui S.K.W."/>
        </authorList>
    </citation>
    <scope>NUCLEOTIDE SEQUENCE [LARGE SCALE GENOMIC DNA]</scope>
    <source>
        <strain evidence="2">PWHHKU_190912</strain>
    </source>
</reference>
<organism evidence="2 3">
    <name type="scientific">Periplaneta americana</name>
    <name type="common">American cockroach</name>
    <name type="synonym">Blatta americana</name>
    <dbReference type="NCBI Taxonomy" id="6978"/>
    <lineage>
        <taxon>Eukaryota</taxon>
        <taxon>Metazoa</taxon>
        <taxon>Ecdysozoa</taxon>
        <taxon>Arthropoda</taxon>
        <taxon>Hexapoda</taxon>
        <taxon>Insecta</taxon>
        <taxon>Pterygota</taxon>
        <taxon>Neoptera</taxon>
        <taxon>Polyneoptera</taxon>
        <taxon>Dictyoptera</taxon>
        <taxon>Blattodea</taxon>
        <taxon>Blattoidea</taxon>
        <taxon>Blattidae</taxon>
        <taxon>Blattinae</taxon>
        <taxon>Periplaneta</taxon>
    </lineage>
</organism>
<evidence type="ECO:0000313" key="2">
    <source>
        <dbReference type="EMBL" id="KAJ4438806.1"/>
    </source>
</evidence>
<comment type="caution">
    <text evidence="2">The sequence shown here is derived from an EMBL/GenBank/DDBJ whole genome shotgun (WGS) entry which is preliminary data.</text>
</comment>
<gene>
    <name evidence="2" type="ORF">ANN_14758</name>
</gene>
<accession>A0ABQ8SX92</accession>
<dbReference type="Proteomes" id="UP001148838">
    <property type="component" value="Unassembled WGS sequence"/>
</dbReference>